<feature type="compositionally biased region" description="Low complexity" evidence="1">
    <location>
        <begin position="282"/>
        <end position="293"/>
    </location>
</feature>
<dbReference type="AlphaFoldDB" id="Q245C1"/>
<reference evidence="3" key="1">
    <citation type="journal article" date="2006" name="PLoS Biol.">
        <title>Macronuclear genome sequence of the ciliate Tetrahymena thermophila, a model eukaryote.</title>
        <authorList>
            <person name="Eisen J.A."/>
            <person name="Coyne R.S."/>
            <person name="Wu M."/>
            <person name="Wu D."/>
            <person name="Thiagarajan M."/>
            <person name="Wortman J.R."/>
            <person name="Badger J.H."/>
            <person name="Ren Q."/>
            <person name="Amedeo P."/>
            <person name="Jones K.M."/>
            <person name="Tallon L.J."/>
            <person name="Delcher A.L."/>
            <person name="Salzberg S.L."/>
            <person name="Silva J.C."/>
            <person name="Haas B.J."/>
            <person name="Majoros W.H."/>
            <person name="Farzad M."/>
            <person name="Carlton J.M."/>
            <person name="Smith R.K. Jr."/>
            <person name="Garg J."/>
            <person name="Pearlman R.E."/>
            <person name="Karrer K.M."/>
            <person name="Sun L."/>
            <person name="Manning G."/>
            <person name="Elde N.C."/>
            <person name="Turkewitz A.P."/>
            <person name="Asai D.J."/>
            <person name="Wilkes D.E."/>
            <person name="Wang Y."/>
            <person name="Cai H."/>
            <person name="Collins K."/>
            <person name="Stewart B.A."/>
            <person name="Lee S.R."/>
            <person name="Wilamowska K."/>
            <person name="Weinberg Z."/>
            <person name="Ruzzo W.L."/>
            <person name="Wloga D."/>
            <person name="Gaertig J."/>
            <person name="Frankel J."/>
            <person name="Tsao C.-C."/>
            <person name="Gorovsky M.A."/>
            <person name="Keeling P.J."/>
            <person name="Waller R.F."/>
            <person name="Patron N.J."/>
            <person name="Cherry J.M."/>
            <person name="Stover N.A."/>
            <person name="Krieger C.J."/>
            <person name="del Toro C."/>
            <person name="Ryder H.F."/>
            <person name="Williamson S.C."/>
            <person name="Barbeau R.A."/>
            <person name="Hamilton E.P."/>
            <person name="Orias E."/>
        </authorList>
    </citation>
    <scope>NUCLEOTIDE SEQUENCE [LARGE SCALE GENOMIC DNA]</scope>
    <source>
        <strain evidence="3">SB210</strain>
    </source>
</reference>
<proteinExistence type="predicted"/>
<dbReference type="Proteomes" id="UP000009168">
    <property type="component" value="Unassembled WGS sequence"/>
</dbReference>
<protein>
    <submittedName>
        <fullName evidence="2">Uncharacterized protein</fullName>
    </submittedName>
</protein>
<gene>
    <name evidence="2" type="ORF">TTHERM_00732900</name>
</gene>
<dbReference type="EMBL" id="GG662485">
    <property type="protein sequence ID" value="EAS03443.2"/>
    <property type="molecule type" value="Genomic_DNA"/>
</dbReference>
<feature type="compositionally biased region" description="Polar residues" evidence="1">
    <location>
        <begin position="272"/>
        <end position="281"/>
    </location>
</feature>
<feature type="region of interest" description="Disordered" evidence="1">
    <location>
        <begin position="272"/>
        <end position="293"/>
    </location>
</feature>
<evidence type="ECO:0000313" key="2">
    <source>
        <dbReference type="EMBL" id="EAS03443.2"/>
    </source>
</evidence>
<sequence>MQEAYHPISFVSKVFKKQDYLESNNKYSDFDSLNQIFFSNKSKIFDSEPIISKKAFQNRNYVDSVGQAMQDKFSKEDFISQNKRDYSSINYSIPKKAITLEEIKQKRNQKIVFGTDDVTKEWQNSEKQQQFRKYDIEEFIAKNDGSIFKLHSKANQRSHSHKFDFYNLCKNEKPISNYNQNYQQQNQLQSLNSNPFLNQEKLKTIEKLNRDNIQLAGFGKKDEDYMKSESMVAYTGKKNDKASNDNIYKQMINKRYHLPLILGTEKLDYEKSSNLPNQSIGQNQQENKQNEQAAQLRRSNFELGQEKFQDYKKNMEGNDKQAEFINQYNYNQELYKKQLNNNRFDSVVLGEQKNNDLISITKSELPQFRTSRYVEAKKNNYKMINDVNKVEDKDIFGSDFNKDYYKSEKQDQYQQYNGVRPNKLSALQEQSLRYSSIKFDDLKNPEFISINQSSFISPTLLTREKSILQANLENSVKKQPVQDYIFGVKNKDQNLTTNQELMAAPKNGVPNSLGDRLFNLKMSHFQLG</sequence>
<dbReference type="eggNOG" id="KOG3851">
    <property type="taxonomic scope" value="Eukaryota"/>
</dbReference>
<name>Q245C1_TETTS</name>
<accession>Q245C1</accession>
<dbReference type="InParanoid" id="Q245C1"/>
<dbReference type="HOGENOM" id="CLU_394581_0_0_1"/>
<dbReference type="GeneID" id="7847105"/>
<keyword evidence="3" id="KW-1185">Reference proteome</keyword>
<dbReference type="KEGG" id="tet:TTHERM_00732900"/>
<dbReference type="RefSeq" id="XP_001023688.2">
    <property type="nucleotide sequence ID" value="XM_001023688.2"/>
</dbReference>
<evidence type="ECO:0000313" key="3">
    <source>
        <dbReference type="Proteomes" id="UP000009168"/>
    </source>
</evidence>
<evidence type="ECO:0000256" key="1">
    <source>
        <dbReference type="SAM" id="MobiDB-lite"/>
    </source>
</evidence>
<organism evidence="2 3">
    <name type="scientific">Tetrahymena thermophila (strain SB210)</name>
    <dbReference type="NCBI Taxonomy" id="312017"/>
    <lineage>
        <taxon>Eukaryota</taxon>
        <taxon>Sar</taxon>
        <taxon>Alveolata</taxon>
        <taxon>Ciliophora</taxon>
        <taxon>Intramacronucleata</taxon>
        <taxon>Oligohymenophorea</taxon>
        <taxon>Hymenostomatida</taxon>
        <taxon>Tetrahymenina</taxon>
        <taxon>Tetrahymenidae</taxon>
        <taxon>Tetrahymena</taxon>
    </lineage>
</organism>